<protein>
    <submittedName>
        <fullName evidence="4">Uncharacterized protein</fullName>
    </submittedName>
</protein>
<comment type="similarity">
    <text evidence="1">Belongs to the UDP-glycosyltransferase family.</text>
</comment>
<dbReference type="Gene3D" id="3.40.50.2000">
    <property type="entry name" value="Glycogen Phosphorylase B"/>
    <property type="match status" value="2"/>
</dbReference>
<keyword evidence="2" id="KW-0328">Glycosyltransferase</keyword>
<dbReference type="PANTHER" id="PTHR11926">
    <property type="entry name" value="GLUCOSYL/GLUCURONOSYL TRANSFERASES"/>
    <property type="match status" value="1"/>
</dbReference>
<sequence>MEAVSEGVPLIYWPFFADQQMSCRYLCITWDIIMKINPDVKCEEVETLVREMMKGNNGQRKRQHAIEWKKKAKAAISSGGSSLTNYDRLIKETLRHG</sequence>
<evidence type="ECO:0000256" key="3">
    <source>
        <dbReference type="ARBA" id="ARBA00022679"/>
    </source>
</evidence>
<dbReference type="Pfam" id="PF00201">
    <property type="entry name" value="UDPGT"/>
    <property type="match status" value="1"/>
</dbReference>
<organism evidence="4 5">
    <name type="scientific">Hibiscus sabdariffa</name>
    <name type="common">roselle</name>
    <dbReference type="NCBI Taxonomy" id="183260"/>
    <lineage>
        <taxon>Eukaryota</taxon>
        <taxon>Viridiplantae</taxon>
        <taxon>Streptophyta</taxon>
        <taxon>Embryophyta</taxon>
        <taxon>Tracheophyta</taxon>
        <taxon>Spermatophyta</taxon>
        <taxon>Magnoliopsida</taxon>
        <taxon>eudicotyledons</taxon>
        <taxon>Gunneridae</taxon>
        <taxon>Pentapetalae</taxon>
        <taxon>rosids</taxon>
        <taxon>malvids</taxon>
        <taxon>Malvales</taxon>
        <taxon>Malvaceae</taxon>
        <taxon>Malvoideae</taxon>
        <taxon>Hibiscus</taxon>
    </lineage>
</organism>
<gene>
    <name evidence="4" type="ORF">V6N11_044130</name>
</gene>
<name>A0ABR2RE96_9ROSI</name>
<keyword evidence="5" id="KW-1185">Reference proteome</keyword>
<evidence type="ECO:0000256" key="2">
    <source>
        <dbReference type="ARBA" id="ARBA00022676"/>
    </source>
</evidence>
<evidence type="ECO:0000256" key="1">
    <source>
        <dbReference type="ARBA" id="ARBA00009995"/>
    </source>
</evidence>
<reference evidence="4 5" key="1">
    <citation type="journal article" date="2024" name="G3 (Bethesda)">
        <title>Genome assembly of Hibiscus sabdariffa L. provides insights into metabolisms of medicinal natural products.</title>
        <authorList>
            <person name="Kim T."/>
        </authorList>
    </citation>
    <scope>NUCLEOTIDE SEQUENCE [LARGE SCALE GENOMIC DNA]</scope>
    <source>
        <strain evidence="4">TK-2024</strain>
        <tissue evidence="4">Old leaves</tissue>
    </source>
</reference>
<dbReference type="InterPro" id="IPR002213">
    <property type="entry name" value="UDP_glucos_trans"/>
</dbReference>
<evidence type="ECO:0000313" key="5">
    <source>
        <dbReference type="Proteomes" id="UP001396334"/>
    </source>
</evidence>
<dbReference type="EMBL" id="JBBPBN010000023">
    <property type="protein sequence ID" value="KAK9011276.1"/>
    <property type="molecule type" value="Genomic_DNA"/>
</dbReference>
<keyword evidence="3" id="KW-0808">Transferase</keyword>
<dbReference type="Proteomes" id="UP001396334">
    <property type="component" value="Unassembled WGS sequence"/>
</dbReference>
<proteinExistence type="inferred from homology"/>
<comment type="caution">
    <text evidence="4">The sequence shown here is derived from an EMBL/GenBank/DDBJ whole genome shotgun (WGS) entry which is preliminary data.</text>
</comment>
<accession>A0ABR2RE96</accession>
<evidence type="ECO:0000313" key="4">
    <source>
        <dbReference type="EMBL" id="KAK9011276.1"/>
    </source>
</evidence>
<dbReference type="PANTHER" id="PTHR11926:SF1343">
    <property type="entry name" value="7-DEOXYLOGANETIN GLUCOSYLTRANSFERASE-LIKE"/>
    <property type="match status" value="1"/>
</dbReference>
<dbReference type="SUPFAM" id="SSF53756">
    <property type="entry name" value="UDP-Glycosyltransferase/glycogen phosphorylase"/>
    <property type="match status" value="1"/>
</dbReference>